<evidence type="ECO:0000313" key="2">
    <source>
        <dbReference type="EMBL" id="BBF81002.1"/>
    </source>
</evidence>
<name>A0A3G9G0Z9_9CAUL</name>
<keyword evidence="1" id="KW-0812">Transmembrane</keyword>
<dbReference type="InterPro" id="IPR007047">
    <property type="entry name" value="Flp_Fap"/>
</dbReference>
<evidence type="ECO:0000256" key="1">
    <source>
        <dbReference type="SAM" id="Phobius"/>
    </source>
</evidence>
<keyword evidence="1" id="KW-0472">Membrane</keyword>
<dbReference type="RefSeq" id="WP_126421758.1">
    <property type="nucleotide sequence ID" value="NZ_AP018827.1"/>
</dbReference>
<evidence type="ECO:0000313" key="3">
    <source>
        <dbReference type="Proteomes" id="UP000278756"/>
    </source>
</evidence>
<gene>
    <name evidence="2" type="ORF">EM6_1596</name>
</gene>
<organism evidence="2 3">
    <name type="scientific">Asticcacaulis excentricus</name>
    <dbReference type="NCBI Taxonomy" id="78587"/>
    <lineage>
        <taxon>Bacteria</taxon>
        <taxon>Pseudomonadati</taxon>
        <taxon>Pseudomonadota</taxon>
        <taxon>Alphaproteobacteria</taxon>
        <taxon>Caulobacterales</taxon>
        <taxon>Caulobacteraceae</taxon>
        <taxon>Asticcacaulis</taxon>
    </lineage>
</organism>
<feature type="transmembrane region" description="Helical" evidence="1">
    <location>
        <begin position="20"/>
        <end position="40"/>
    </location>
</feature>
<dbReference type="AlphaFoldDB" id="A0A3G9G0Z9"/>
<dbReference type="Proteomes" id="UP000278756">
    <property type="component" value="Chromosome 1"/>
</dbReference>
<accession>A0A3G9G0Z9</accession>
<sequence>MLKLTLLFARDERGATSIEYGLIAGAIAIVLATVMTTLGNDLTAAFQRIMALFPETQT</sequence>
<dbReference type="Pfam" id="PF04964">
    <property type="entry name" value="Flp_Fap"/>
    <property type="match status" value="1"/>
</dbReference>
<reference evidence="3" key="1">
    <citation type="journal article" date="2017" name="Biotechnol. Biofuels">
        <title>Evaluation of environmental bacterial communities as a factor affecting the growth of duckweed Lemna minor.</title>
        <authorList>
            <person name="Ishizawa H."/>
            <person name="Kuroda M."/>
            <person name="Morikawa M."/>
            <person name="Ike M."/>
        </authorList>
    </citation>
    <scope>NUCLEOTIDE SEQUENCE [LARGE SCALE GENOMIC DNA]</scope>
    <source>
        <strain evidence="3">M6</strain>
    </source>
</reference>
<evidence type="ECO:0008006" key="4">
    <source>
        <dbReference type="Google" id="ProtNLM"/>
    </source>
</evidence>
<protein>
    <recommendedName>
        <fullName evidence="4">Flp/Fap pilin component</fullName>
    </recommendedName>
</protein>
<dbReference type="EMBL" id="AP018827">
    <property type="protein sequence ID" value="BBF81002.1"/>
    <property type="molecule type" value="Genomic_DNA"/>
</dbReference>
<reference evidence="3" key="2">
    <citation type="journal article" date="2017" name="Plant Physiol. Biochem.">
        <title>Differential oxidative and antioxidative response of duckweed Lemna minor toward plant growth promoting/inhibiting bacteria.</title>
        <authorList>
            <person name="Ishizawa H."/>
            <person name="Kuroda M."/>
            <person name="Morikawa M."/>
            <person name="Ike M."/>
        </authorList>
    </citation>
    <scope>NUCLEOTIDE SEQUENCE [LARGE SCALE GENOMIC DNA]</scope>
    <source>
        <strain evidence="3">M6</strain>
    </source>
</reference>
<proteinExistence type="predicted"/>
<keyword evidence="1" id="KW-1133">Transmembrane helix</keyword>